<dbReference type="EMBL" id="NPEV01000074">
    <property type="protein sequence ID" value="RAI24612.1"/>
    <property type="molecule type" value="Genomic_DNA"/>
</dbReference>
<dbReference type="RefSeq" id="WP_111436578.1">
    <property type="nucleotide sequence ID" value="NZ_JACIGG010000040.1"/>
</dbReference>
<comment type="caution">
    <text evidence="1">The sequence shown here is derived from an EMBL/GenBank/DDBJ whole genome shotgun (WGS) entry which is preliminary data.</text>
</comment>
<evidence type="ECO:0000313" key="1">
    <source>
        <dbReference type="EMBL" id="RAI24612.1"/>
    </source>
</evidence>
<reference evidence="1 2" key="1">
    <citation type="submission" date="2017-07" db="EMBL/GenBank/DDBJ databases">
        <title>Draft Genome Sequences of Select Purple Nonsulfur Bacteria.</title>
        <authorList>
            <person name="Lasarre B."/>
            <person name="Mckinlay J.B."/>
        </authorList>
    </citation>
    <scope>NUCLEOTIDE SEQUENCE [LARGE SCALE GENOMIC DNA]</scope>
    <source>
        <strain evidence="1 2">DSM 11290</strain>
    </source>
</reference>
<evidence type="ECO:0008006" key="3">
    <source>
        <dbReference type="Google" id="ProtNLM"/>
    </source>
</evidence>
<organism evidence="1 2">
    <name type="scientific">Rhodobium orientis</name>
    <dbReference type="NCBI Taxonomy" id="34017"/>
    <lineage>
        <taxon>Bacteria</taxon>
        <taxon>Pseudomonadati</taxon>
        <taxon>Pseudomonadota</taxon>
        <taxon>Alphaproteobacteria</taxon>
        <taxon>Hyphomicrobiales</taxon>
        <taxon>Rhodobiaceae</taxon>
        <taxon>Rhodobium</taxon>
    </lineage>
</organism>
<evidence type="ECO:0000313" key="2">
    <source>
        <dbReference type="Proteomes" id="UP000249299"/>
    </source>
</evidence>
<dbReference type="Proteomes" id="UP000249299">
    <property type="component" value="Unassembled WGS sequence"/>
</dbReference>
<gene>
    <name evidence="1" type="ORF">CH339_21975</name>
</gene>
<keyword evidence="2" id="KW-1185">Reference proteome</keyword>
<protein>
    <recommendedName>
        <fullName evidence="3">IrrE N-terminal-like domain-containing protein</fullName>
    </recommendedName>
</protein>
<name>A0A327JIG4_9HYPH</name>
<dbReference type="OrthoDB" id="9794834at2"/>
<proteinExistence type="predicted"/>
<dbReference type="Gene3D" id="1.10.10.2910">
    <property type="match status" value="1"/>
</dbReference>
<accession>A0A327JIG4</accession>
<sequence>MRKPDDCSLTVGQRRKVRAEAERALREAGALGVFPTPVDRILAVAKVEEVHEDVLNPRFLAKIRAEAGGAIKSALSKVLGLFHAKDGLVFIDRTINKVRQTFIRLHEAGHGFMPWQRDMYAVVEDCKHALDADTAALFDREAGVFASEVLFQLDTFIDDARSRDFSIWTPVRMSKDYGASIYAAVRQYVAKNDRTCAVLVLNMPEFVEGDGFRATLRRPIESDAFRRTFGTKMWSDVYTPDDDIGALIPIGGRKYSGKQTLSLTDINGDPHEFVVEVFTQTHQVFVLMHAVATLSTTRIILPAAS</sequence>
<dbReference type="AlphaFoldDB" id="A0A327JIG4"/>